<evidence type="ECO:0000313" key="3">
    <source>
        <dbReference type="Proteomes" id="UP000700596"/>
    </source>
</evidence>
<dbReference type="AlphaFoldDB" id="A0A9P9I793"/>
<protein>
    <recommendedName>
        <fullName evidence="4">Secreted protein</fullName>
    </recommendedName>
</protein>
<feature type="chain" id="PRO_5040220277" description="Secreted protein" evidence="1">
    <location>
        <begin position="22"/>
        <end position="97"/>
    </location>
</feature>
<dbReference type="EMBL" id="JAGMWT010000034">
    <property type="protein sequence ID" value="KAH7109054.1"/>
    <property type="molecule type" value="Genomic_DNA"/>
</dbReference>
<evidence type="ECO:0008006" key="4">
    <source>
        <dbReference type="Google" id="ProtNLM"/>
    </source>
</evidence>
<gene>
    <name evidence="2" type="ORF">B0J11DRAFT_238384</name>
</gene>
<comment type="caution">
    <text evidence="2">The sequence shown here is derived from an EMBL/GenBank/DDBJ whole genome shotgun (WGS) entry which is preliminary data.</text>
</comment>
<proteinExistence type="predicted"/>
<name>A0A9P9I793_9PLEO</name>
<dbReference type="Proteomes" id="UP000700596">
    <property type="component" value="Unassembled WGS sequence"/>
</dbReference>
<feature type="signal peptide" evidence="1">
    <location>
        <begin position="1"/>
        <end position="21"/>
    </location>
</feature>
<evidence type="ECO:0000313" key="2">
    <source>
        <dbReference type="EMBL" id="KAH7109054.1"/>
    </source>
</evidence>
<accession>A0A9P9I793</accession>
<reference evidence="2" key="1">
    <citation type="journal article" date="2021" name="Nat. Commun.">
        <title>Genetic determinants of endophytism in the Arabidopsis root mycobiome.</title>
        <authorList>
            <person name="Mesny F."/>
            <person name="Miyauchi S."/>
            <person name="Thiergart T."/>
            <person name="Pickel B."/>
            <person name="Atanasova L."/>
            <person name="Karlsson M."/>
            <person name="Huettel B."/>
            <person name="Barry K.W."/>
            <person name="Haridas S."/>
            <person name="Chen C."/>
            <person name="Bauer D."/>
            <person name="Andreopoulos W."/>
            <person name="Pangilinan J."/>
            <person name="LaButti K."/>
            <person name="Riley R."/>
            <person name="Lipzen A."/>
            <person name="Clum A."/>
            <person name="Drula E."/>
            <person name="Henrissat B."/>
            <person name="Kohler A."/>
            <person name="Grigoriev I.V."/>
            <person name="Martin F.M."/>
            <person name="Hacquard S."/>
        </authorList>
    </citation>
    <scope>NUCLEOTIDE SEQUENCE</scope>
    <source>
        <strain evidence="2">MPI-CAGE-CH-0243</strain>
    </source>
</reference>
<keyword evidence="1" id="KW-0732">Signal</keyword>
<keyword evidence="3" id="KW-1185">Reference proteome</keyword>
<sequence length="97" mass="10840">MLCMPPEKPSLALRLLRLALAHTCDDSVRVVWSTDFLHHHHLHHHHRARGICSKMQALQSVTSSRVGSVGTGHAPRGRLFACELSVLCNSVHMHHVD</sequence>
<organism evidence="2 3">
    <name type="scientific">Dendryphion nanum</name>
    <dbReference type="NCBI Taxonomy" id="256645"/>
    <lineage>
        <taxon>Eukaryota</taxon>
        <taxon>Fungi</taxon>
        <taxon>Dikarya</taxon>
        <taxon>Ascomycota</taxon>
        <taxon>Pezizomycotina</taxon>
        <taxon>Dothideomycetes</taxon>
        <taxon>Pleosporomycetidae</taxon>
        <taxon>Pleosporales</taxon>
        <taxon>Torulaceae</taxon>
        <taxon>Dendryphion</taxon>
    </lineage>
</organism>
<evidence type="ECO:0000256" key="1">
    <source>
        <dbReference type="SAM" id="SignalP"/>
    </source>
</evidence>